<comment type="caution">
    <text evidence="1">The sequence shown here is derived from an EMBL/GenBank/DDBJ whole genome shotgun (WGS) entry which is preliminary data.</text>
</comment>
<evidence type="ECO:0000313" key="1">
    <source>
        <dbReference type="EMBL" id="GJT98661.1"/>
    </source>
</evidence>
<dbReference type="EMBL" id="BQNB010020697">
    <property type="protein sequence ID" value="GJT98661.1"/>
    <property type="molecule type" value="Genomic_DNA"/>
</dbReference>
<name>A0ABQ5IET0_9ASTR</name>
<evidence type="ECO:0000313" key="2">
    <source>
        <dbReference type="Proteomes" id="UP001151760"/>
    </source>
</evidence>
<reference evidence="1" key="2">
    <citation type="submission" date="2022-01" db="EMBL/GenBank/DDBJ databases">
        <authorList>
            <person name="Yamashiro T."/>
            <person name="Shiraishi A."/>
            <person name="Satake H."/>
            <person name="Nakayama K."/>
        </authorList>
    </citation>
    <scope>NUCLEOTIDE SEQUENCE</scope>
</reference>
<organism evidence="1 2">
    <name type="scientific">Tanacetum coccineum</name>
    <dbReference type="NCBI Taxonomy" id="301880"/>
    <lineage>
        <taxon>Eukaryota</taxon>
        <taxon>Viridiplantae</taxon>
        <taxon>Streptophyta</taxon>
        <taxon>Embryophyta</taxon>
        <taxon>Tracheophyta</taxon>
        <taxon>Spermatophyta</taxon>
        <taxon>Magnoliopsida</taxon>
        <taxon>eudicotyledons</taxon>
        <taxon>Gunneridae</taxon>
        <taxon>Pentapetalae</taxon>
        <taxon>asterids</taxon>
        <taxon>campanulids</taxon>
        <taxon>Asterales</taxon>
        <taxon>Asteraceae</taxon>
        <taxon>Asteroideae</taxon>
        <taxon>Anthemideae</taxon>
        <taxon>Anthemidinae</taxon>
        <taxon>Tanacetum</taxon>
    </lineage>
</organism>
<keyword evidence="2" id="KW-1185">Reference proteome</keyword>
<accession>A0ABQ5IET0</accession>
<sequence length="229" mass="27647">MRFGNKGSMPVLLISKMKATRYPYFGLELLVPEHMWIEDVCTYDISAKYGIAYWWFNRQKFYIDRHDSPSHRKEVQTHMRILSVVRIKAYSRYGLESAPSTRSSRSSFWFRQMDVIRGSQVMEPKLRWDAIGYEFKHDYTIIESPQAVIFPVNKNERKIMRFNEIYRFSDDTLTHISETLDYRVKEFKIKRLNSAIERRLKTRRIYRNLECFVGGRVRDIGYRLLRRTE</sequence>
<protein>
    <submittedName>
        <fullName evidence="1">Uncharacterized protein</fullName>
    </submittedName>
</protein>
<gene>
    <name evidence="1" type="ORF">Tco_1094179</name>
</gene>
<proteinExistence type="predicted"/>
<dbReference type="Proteomes" id="UP001151760">
    <property type="component" value="Unassembled WGS sequence"/>
</dbReference>
<reference evidence="1" key="1">
    <citation type="journal article" date="2022" name="Int. J. Mol. Sci.">
        <title>Draft Genome of Tanacetum Coccineum: Genomic Comparison of Closely Related Tanacetum-Family Plants.</title>
        <authorList>
            <person name="Yamashiro T."/>
            <person name="Shiraishi A."/>
            <person name="Nakayama K."/>
            <person name="Satake H."/>
        </authorList>
    </citation>
    <scope>NUCLEOTIDE SEQUENCE</scope>
</reference>